<gene>
    <name evidence="2" type="ORF">CVT25_011966</name>
</gene>
<sequence>MILTIQHCVDLDVGAVYACALERVPAVNCVVVGLVVRALVCRWTLFQLHERQQHHNHEQPRTLPAPTPISQAKSNLASAHAAAFAAAATAHVPLPLAPVYDLAHVERLSCPFLKRTLSNASRPNSHLSSSNANACASSSSSTETMGAASTKVKRRRGSGQQLRVVAAANNAGRMRSASTLLSPESDGEIAQG</sequence>
<evidence type="ECO:0000313" key="3">
    <source>
        <dbReference type="Proteomes" id="UP000283269"/>
    </source>
</evidence>
<dbReference type="AlphaFoldDB" id="A0A409XV17"/>
<evidence type="ECO:0000313" key="2">
    <source>
        <dbReference type="EMBL" id="PPQ94547.1"/>
    </source>
</evidence>
<organism evidence="2 3">
    <name type="scientific">Psilocybe cyanescens</name>
    <dbReference type="NCBI Taxonomy" id="93625"/>
    <lineage>
        <taxon>Eukaryota</taxon>
        <taxon>Fungi</taxon>
        <taxon>Dikarya</taxon>
        <taxon>Basidiomycota</taxon>
        <taxon>Agaricomycotina</taxon>
        <taxon>Agaricomycetes</taxon>
        <taxon>Agaricomycetidae</taxon>
        <taxon>Agaricales</taxon>
        <taxon>Agaricineae</taxon>
        <taxon>Strophariaceae</taxon>
        <taxon>Psilocybe</taxon>
    </lineage>
</organism>
<evidence type="ECO:0000256" key="1">
    <source>
        <dbReference type="SAM" id="MobiDB-lite"/>
    </source>
</evidence>
<comment type="caution">
    <text evidence="2">The sequence shown here is derived from an EMBL/GenBank/DDBJ whole genome shotgun (WGS) entry which is preliminary data.</text>
</comment>
<proteinExistence type="predicted"/>
<protein>
    <submittedName>
        <fullName evidence="2">Uncharacterized protein</fullName>
    </submittedName>
</protein>
<feature type="compositionally biased region" description="Low complexity" evidence="1">
    <location>
        <begin position="124"/>
        <end position="150"/>
    </location>
</feature>
<feature type="region of interest" description="Disordered" evidence="1">
    <location>
        <begin position="121"/>
        <end position="192"/>
    </location>
</feature>
<name>A0A409XV17_PSICY</name>
<keyword evidence="3" id="KW-1185">Reference proteome</keyword>
<dbReference type="Proteomes" id="UP000283269">
    <property type="component" value="Unassembled WGS sequence"/>
</dbReference>
<accession>A0A409XV17</accession>
<dbReference type="InParanoid" id="A0A409XV17"/>
<dbReference type="EMBL" id="NHYD01000309">
    <property type="protein sequence ID" value="PPQ94547.1"/>
    <property type="molecule type" value="Genomic_DNA"/>
</dbReference>
<reference evidence="2 3" key="1">
    <citation type="journal article" date="2018" name="Evol. Lett.">
        <title>Horizontal gene cluster transfer increased hallucinogenic mushroom diversity.</title>
        <authorList>
            <person name="Reynolds H.T."/>
            <person name="Vijayakumar V."/>
            <person name="Gluck-Thaler E."/>
            <person name="Korotkin H.B."/>
            <person name="Matheny P.B."/>
            <person name="Slot J.C."/>
        </authorList>
    </citation>
    <scope>NUCLEOTIDE SEQUENCE [LARGE SCALE GENOMIC DNA]</scope>
    <source>
        <strain evidence="2 3">2631</strain>
    </source>
</reference>